<feature type="signal peptide" evidence="1">
    <location>
        <begin position="1"/>
        <end position="20"/>
    </location>
</feature>
<dbReference type="Proteomes" id="UP001447188">
    <property type="component" value="Unassembled WGS sequence"/>
</dbReference>
<reference evidence="2 3" key="1">
    <citation type="submission" date="2024-02" db="EMBL/GenBank/DDBJ databases">
        <title>Discinaceae phylogenomics.</title>
        <authorList>
            <person name="Dirks A.C."/>
            <person name="James T.Y."/>
        </authorList>
    </citation>
    <scope>NUCLEOTIDE SEQUENCE [LARGE SCALE GENOMIC DNA]</scope>
    <source>
        <strain evidence="2 3">ACD0624</strain>
    </source>
</reference>
<feature type="chain" id="PRO_5046460226" description="Carbohydrate-binding module family 19 domain-containing protein" evidence="1">
    <location>
        <begin position="21"/>
        <end position="252"/>
    </location>
</feature>
<proteinExistence type="predicted"/>
<gene>
    <name evidence="2" type="ORF">Q9L58_005144</name>
</gene>
<comment type="caution">
    <text evidence="2">The sequence shown here is derived from an EMBL/GenBank/DDBJ whole genome shotgun (WGS) entry which is preliminary data.</text>
</comment>
<keyword evidence="1" id="KW-0732">Signal</keyword>
<organism evidence="2 3">
    <name type="scientific">Discina gigas</name>
    <dbReference type="NCBI Taxonomy" id="1032678"/>
    <lineage>
        <taxon>Eukaryota</taxon>
        <taxon>Fungi</taxon>
        <taxon>Dikarya</taxon>
        <taxon>Ascomycota</taxon>
        <taxon>Pezizomycotina</taxon>
        <taxon>Pezizomycetes</taxon>
        <taxon>Pezizales</taxon>
        <taxon>Discinaceae</taxon>
        <taxon>Discina</taxon>
    </lineage>
</organism>
<dbReference type="EMBL" id="JBBBZM010000060">
    <property type="protein sequence ID" value="KAL0635901.1"/>
    <property type="molecule type" value="Genomic_DNA"/>
</dbReference>
<sequence length="252" mass="24263">MQYALISAAIMAAAATFVSASPMPQGGAFASQSIPLAINLNKSFSSLSASSSCDPAKLPNACINGGFSQCVGGKFIVGTCGTLKCFALPLVNSVGTSVTCDTPEDAATRMGFANVAALNAAIGSGGGGGAAVSTPASAPASAPAAPATPAKVIAPATAPAGSIASKSIPLAIALNASFKSLSAGSPCDPAKQPNACVKGGFAQCVNGKFAVTGCAGGLKCFALPLVNSVGTSITCDTPEDAAARMGISVGQL</sequence>
<evidence type="ECO:0000313" key="2">
    <source>
        <dbReference type="EMBL" id="KAL0635901.1"/>
    </source>
</evidence>
<protein>
    <recommendedName>
        <fullName evidence="4">Carbohydrate-binding module family 19 domain-containing protein</fullName>
    </recommendedName>
</protein>
<evidence type="ECO:0000313" key="3">
    <source>
        <dbReference type="Proteomes" id="UP001447188"/>
    </source>
</evidence>
<evidence type="ECO:0008006" key="4">
    <source>
        <dbReference type="Google" id="ProtNLM"/>
    </source>
</evidence>
<evidence type="ECO:0000256" key="1">
    <source>
        <dbReference type="SAM" id="SignalP"/>
    </source>
</evidence>
<keyword evidence="3" id="KW-1185">Reference proteome</keyword>
<name>A0ABR3GIY8_9PEZI</name>
<accession>A0ABR3GIY8</accession>